<dbReference type="AlphaFoldDB" id="A0A8J3UPL6"/>
<comment type="caution">
    <text evidence="2">The sequence shown here is derived from an EMBL/GenBank/DDBJ whole genome shotgun (WGS) entry which is preliminary data.</text>
</comment>
<reference evidence="2" key="1">
    <citation type="submission" date="2021-01" db="EMBL/GenBank/DDBJ databases">
        <title>Whole genome shotgun sequence of Planotetraspora silvatica NBRC 100141.</title>
        <authorList>
            <person name="Komaki H."/>
            <person name="Tamura T."/>
        </authorList>
    </citation>
    <scope>NUCLEOTIDE SEQUENCE</scope>
    <source>
        <strain evidence="2">NBRC 100141</strain>
    </source>
</reference>
<dbReference type="Proteomes" id="UP000644610">
    <property type="component" value="Unassembled WGS sequence"/>
</dbReference>
<sequence>MALHKAGTAFLRRTAASSGKPPHETTSGRAHGPAATHENLGAFRHDMPRAAVGAHAPRLGEAAVPL</sequence>
<dbReference type="RefSeq" id="WP_203977467.1">
    <property type="nucleotide sequence ID" value="NZ_BAAAKY010000045.1"/>
</dbReference>
<evidence type="ECO:0000256" key="1">
    <source>
        <dbReference type="SAM" id="MobiDB-lite"/>
    </source>
</evidence>
<organism evidence="2 3">
    <name type="scientific">Planotetraspora silvatica</name>
    <dbReference type="NCBI Taxonomy" id="234614"/>
    <lineage>
        <taxon>Bacteria</taxon>
        <taxon>Bacillati</taxon>
        <taxon>Actinomycetota</taxon>
        <taxon>Actinomycetes</taxon>
        <taxon>Streptosporangiales</taxon>
        <taxon>Streptosporangiaceae</taxon>
        <taxon>Planotetraspora</taxon>
    </lineage>
</organism>
<name>A0A8J3UPL6_9ACTN</name>
<dbReference type="EMBL" id="BOOQ01000030">
    <property type="protein sequence ID" value="GII48236.1"/>
    <property type="molecule type" value="Genomic_DNA"/>
</dbReference>
<feature type="region of interest" description="Disordered" evidence="1">
    <location>
        <begin position="1"/>
        <end position="66"/>
    </location>
</feature>
<evidence type="ECO:0000313" key="2">
    <source>
        <dbReference type="EMBL" id="GII48236.1"/>
    </source>
</evidence>
<keyword evidence="3" id="KW-1185">Reference proteome</keyword>
<proteinExistence type="predicted"/>
<accession>A0A8J3UPL6</accession>
<evidence type="ECO:0000313" key="3">
    <source>
        <dbReference type="Proteomes" id="UP000644610"/>
    </source>
</evidence>
<gene>
    <name evidence="2" type="ORF">Psi02_46600</name>
</gene>
<protein>
    <submittedName>
        <fullName evidence="2">Uncharacterized protein</fullName>
    </submittedName>
</protein>